<dbReference type="GO" id="GO:0000055">
    <property type="term" value="P:ribosomal large subunit export from nucleus"/>
    <property type="evidence" value="ECO:0007669"/>
    <property type="project" value="TreeGrafter"/>
</dbReference>
<evidence type="ECO:0000256" key="2">
    <source>
        <dbReference type="ARBA" id="ARBA00022840"/>
    </source>
</evidence>
<dbReference type="AlphaFoldDB" id="A0A1S8X028"/>
<dbReference type="InterPro" id="IPR041190">
    <property type="entry name" value="Midasin_AAA_lid_5"/>
</dbReference>
<dbReference type="GO" id="GO:0000027">
    <property type="term" value="P:ribosomal large subunit assembly"/>
    <property type="evidence" value="ECO:0007669"/>
    <property type="project" value="TreeGrafter"/>
</dbReference>
<dbReference type="Proteomes" id="UP000243686">
    <property type="component" value="Unassembled WGS sequence"/>
</dbReference>
<dbReference type="PANTHER" id="PTHR48103:SF2">
    <property type="entry name" value="MIDASIN"/>
    <property type="match status" value="1"/>
</dbReference>
<feature type="domain" description="Midasin AAA lid" evidence="4">
    <location>
        <begin position="189"/>
        <end position="262"/>
    </location>
</feature>
<evidence type="ECO:0000259" key="3">
    <source>
        <dbReference type="Pfam" id="PF07728"/>
    </source>
</evidence>
<keyword evidence="6" id="KW-1185">Reference proteome</keyword>
<evidence type="ECO:0000313" key="5">
    <source>
        <dbReference type="EMBL" id="OON20007.1"/>
    </source>
</evidence>
<gene>
    <name evidence="5" type="ORF">X801_04119</name>
</gene>
<dbReference type="GO" id="GO:0005634">
    <property type="term" value="C:nucleus"/>
    <property type="evidence" value="ECO:0007669"/>
    <property type="project" value="TreeGrafter"/>
</dbReference>
<accession>A0A1S8X028</accession>
<keyword evidence="2" id="KW-0067">ATP-binding</keyword>
<evidence type="ECO:0008006" key="7">
    <source>
        <dbReference type="Google" id="ProtNLM"/>
    </source>
</evidence>
<dbReference type="SUPFAM" id="SSF52540">
    <property type="entry name" value="P-loop containing nucleoside triphosphate hydrolases"/>
    <property type="match status" value="1"/>
</dbReference>
<reference evidence="5 6" key="1">
    <citation type="submission" date="2015-03" db="EMBL/GenBank/DDBJ databases">
        <title>Draft genome of the nematode, Opisthorchis viverrini.</title>
        <authorList>
            <person name="Mitreva M."/>
        </authorList>
    </citation>
    <scope>NUCLEOTIDE SEQUENCE [LARGE SCALE GENOMIC DNA]</scope>
    <source>
        <strain evidence="5">Khon Kaen</strain>
    </source>
</reference>
<dbReference type="EMBL" id="KV892910">
    <property type="protein sequence ID" value="OON20007.1"/>
    <property type="molecule type" value="Genomic_DNA"/>
</dbReference>
<dbReference type="InterPro" id="IPR011704">
    <property type="entry name" value="ATPase_dyneun-rel_AAA"/>
</dbReference>
<dbReference type="Pfam" id="PF07728">
    <property type="entry name" value="AAA_5"/>
    <property type="match status" value="1"/>
</dbReference>
<organism evidence="5 6">
    <name type="scientific">Opisthorchis viverrini</name>
    <name type="common">Southeast Asian liver fluke</name>
    <dbReference type="NCBI Taxonomy" id="6198"/>
    <lineage>
        <taxon>Eukaryota</taxon>
        <taxon>Metazoa</taxon>
        <taxon>Spiralia</taxon>
        <taxon>Lophotrochozoa</taxon>
        <taxon>Platyhelminthes</taxon>
        <taxon>Trematoda</taxon>
        <taxon>Digenea</taxon>
        <taxon>Opisthorchiida</taxon>
        <taxon>Opisthorchiata</taxon>
        <taxon>Opisthorchiidae</taxon>
        <taxon>Opisthorchis</taxon>
    </lineage>
</organism>
<dbReference type="GO" id="GO:0005524">
    <property type="term" value="F:ATP binding"/>
    <property type="evidence" value="ECO:0007669"/>
    <property type="project" value="UniProtKB-KW"/>
</dbReference>
<dbReference type="InterPro" id="IPR027417">
    <property type="entry name" value="P-loop_NTPase"/>
</dbReference>
<evidence type="ECO:0000256" key="1">
    <source>
        <dbReference type="ARBA" id="ARBA00022741"/>
    </source>
</evidence>
<dbReference type="GO" id="GO:0030687">
    <property type="term" value="C:preribosome, large subunit precursor"/>
    <property type="evidence" value="ECO:0007669"/>
    <property type="project" value="TreeGrafter"/>
</dbReference>
<evidence type="ECO:0000313" key="6">
    <source>
        <dbReference type="Proteomes" id="UP000243686"/>
    </source>
</evidence>
<dbReference type="GO" id="GO:0016887">
    <property type="term" value="F:ATP hydrolysis activity"/>
    <property type="evidence" value="ECO:0007669"/>
    <property type="project" value="InterPro"/>
</dbReference>
<protein>
    <recommendedName>
        <fullName evidence="7">ATPase dynein-related AAA domain-containing protein</fullName>
    </recommendedName>
</protein>
<evidence type="ECO:0000259" key="4">
    <source>
        <dbReference type="Pfam" id="PF17865"/>
    </source>
</evidence>
<proteinExistence type="predicted"/>
<dbReference type="Pfam" id="PF17865">
    <property type="entry name" value="AAA_lid_5"/>
    <property type="match status" value="1"/>
</dbReference>
<keyword evidence="1" id="KW-0547">Nucleotide-binding</keyword>
<feature type="domain" description="ATPase dynein-related AAA" evidence="3">
    <location>
        <begin position="73"/>
        <end position="162"/>
    </location>
</feature>
<sequence>MDKNVGYLEHINEYFNSGQWRDLITLMQHPTRLAVERPAGSANLLHEEWLGLLDQLNQLQRRFENAVKTNQSAVGFAFIEGALVRAVQDGDWVLLDEINLAPAEMLDCLSGLLDSEQGSVTLVERGDKTPLKRNPDFHLFAAMNPSTDVGKRELPVGLRNRFTEIYVPELDPGVNDSQLNPIRATDREDLAILVRAYLLPLNPSPTQVTTVVRLYAALRQAAVEGLVDGVGQKPHFSLRTLCRALVEAGRGYHGSTIRSLYEWKPANPATR</sequence>
<dbReference type="Gene3D" id="3.40.50.300">
    <property type="entry name" value="P-loop containing nucleotide triphosphate hydrolases"/>
    <property type="match status" value="1"/>
</dbReference>
<dbReference type="PANTHER" id="PTHR48103">
    <property type="entry name" value="MIDASIN-RELATED"/>
    <property type="match status" value="1"/>
</dbReference>
<name>A0A1S8X028_OPIVI</name>